<keyword evidence="4" id="KW-1185">Reference proteome</keyword>
<feature type="region of interest" description="Disordered" evidence="1">
    <location>
        <begin position="90"/>
        <end position="137"/>
    </location>
</feature>
<dbReference type="AlphaFoldDB" id="A0A542YVN0"/>
<evidence type="ECO:0000256" key="2">
    <source>
        <dbReference type="SAM" id="Phobius"/>
    </source>
</evidence>
<dbReference type="Proteomes" id="UP000319516">
    <property type="component" value="Unassembled WGS sequence"/>
</dbReference>
<proteinExistence type="predicted"/>
<feature type="transmembrane region" description="Helical" evidence="2">
    <location>
        <begin position="173"/>
        <end position="191"/>
    </location>
</feature>
<comment type="caution">
    <text evidence="3">The sequence shown here is derived from an EMBL/GenBank/DDBJ whole genome shotgun (WGS) entry which is preliminary data.</text>
</comment>
<keyword evidence="2" id="KW-1133">Transmembrane helix</keyword>
<evidence type="ECO:0000313" key="4">
    <source>
        <dbReference type="Proteomes" id="UP000319516"/>
    </source>
</evidence>
<reference evidence="3 4" key="1">
    <citation type="submission" date="2019-06" db="EMBL/GenBank/DDBJ databases">
        <title>Sequencing the genomes of 1000 actinobacteria strains.</title>
        <authorList>
            <person name="Klenk H.-P."/>
        </authorList>
    </citation>
    <scope>NUCLEOTIDE SEQUENCE [LARGE SCALE GENOMIC DNA]</scope>
    <source>
        <strain evidence="3 4">DSM 12335</strain>
    </source>
</reference>
<feature type="region of interest" description="Disordered" evidence="1">
    <location>
        <begin position="294"/>
        <end position="346"/>
    </location>
</feature>
<dbReference type="OrthoDB" id="3218604at2"/>
<evidence type="ECO:0000256" key="1">
    <source>
        <dbReference type="SAM" id="MobiDB-lite"/>
    </source>
</evidence>
<evidence type="ECO:0000313" key="3">
    <source>
        <dbReference type="EMBL" id="TQL52140.1"/>
    </source>
</evidence>
<feature type="region of interest" description="Disordered" evidence="1">
    <location>
        <begin position="197"/>
        <end position="246"/>
    </location>
</feature>
<feature type="transmembrane region" description="Helical" evidence="2">
    <location>
        <begin position="150"/>
        <end position="167"/>
    </location>
</feature>
<organism evidence="3 4">
    <name type="scientific">Ornithinicoccus hortensis</name>
    <dbReference type="NCBI Taxonomy" id="82346"/>
    <lineage>
        <taxon>Bacteria</taxon>
        <taxon>Bacillati</taxon>
        <taxon>Actinomycetota</taxon>
        <taxon>Actinomycetes</taxon>
        <taxon>Micrococcales</taxon>
        <taxon>Intrasporangiaceae</taxon>
        <taxon>Ornithinicoccus</taxon>
    </lineage>
</organism>
<keyword evidence="2" id="KW-0812">Transmembrane</keyword>
<sequence length="369" mass="39060">MTPSSLIFFVIITVWAVYVVQHWIRRRDHVATARSVDRFSEAMRVLERRRVLPQMNVAAPQRQSYAVGLSRPAHPDVVVKRAQPRLTVVGDAATTAGPTVNTGPTANTGPTPAAPPTRSSAAAPQRRGATSTRRTVTASAPLLTPARTRALALVIGAVLLVAGIALAVTGTWWAAPAGVAAFGAALGYVRFSVARARRRSTSPVRHPSRRPQVTPRPERRRAQAAPAATRRPVRRASGAARLTGAPVAAARVRGSAPIYQAAPVAAQATVTVAAAPSRTRDALYDVEAVEASVPAADLDPRQEAPAAQLEPGTWQPVPVPPPTYTLKARAPRARDRAAADTPVEDLPFDGNALALDEEFEDLPAVHHVG</sequence>
<accession>A0A542YVN0</accession>
<dbReference type="RefSeq" id="WP_141786050.1">
    <property type="nucleotide sequence ID" value="NZ_BAAAIK010000001.1"/>
</dbReference>
<protein>
    <submittedName>
        <fullName evidence="3">Uncharacterized protein</fullName>
    </submittedName>
</protein>
<name>A0A542YVN0_9MICO</name>
<feature type="compositionally biased region" description="Low complexity" evidence="1">
    <location>
        <begin position="98"/>
        <end position="137"/>
    </location>
</feature>
<keyword evidence="2" id="KW-0472">Membrane</keyword>
<feature type="transmembrane region" description="Helical" evidence="2">
    <location>
        <begin position="6"/>
        <end position="24"/>
    </location>
</feature>
<dbReference type="EMBL" id="VFOP01000001">
    <property type="protein sequence ID" value="TQL52140.1"/>
    <property type="molecule type" value="Genomic_DNA"/>
</dbReference>
<gene>
    <name evidence="3" type="ORF">FB467_3312</name>
</gene>